<dbReference type="Gene3D" id="3.50.4.10">
    <property type="entry name" value="Hepatocyte Growth Factor"/>
    <property type="match status" value="1"/>
</dbReference>
<dbReference type="OrthoDB" id="10388593at2759"/>
<name>A0A8B6EVP2_MYTGA</name>
<evidence type="ECO:0000313" key="2">
    <source>
        <dbReference type="EMBL" id="VDI39787.1"/>
    </source>
</evidence>
<protein>
    <recommendedName>
        <fullName evidence="1">Apple domain-containing protein</fullName>
    </recommendedName>
</protein>
<dbReference type="EMBL" id="UYJE01005731">
    <property type="protein sequence ID" value="VDI39787.1"/>
    <property type="molecule type" value="Genomic_DNA"/>
</dbReference>
<accession>A0A8B6EVP2</accession>
<dbReference type="Pfam" id="PF00024">
    <property type="entry name" value="PAN_1"/>
    <property type="match status" value="1"/>
</dbReference>
<dbReference type="InterPro" id="IPR003609">
    <property type="entry name" value="Pan_app"/>
</dbReference>
<gene>
    <name evidence="2" type="ORF">MGAL_10B045116</name>
</gene>
<dbReference type="AlphaFoldDB" id="A0A8B6EVP2"/>
<comment type="caution">
    <text evidence="2">The sequence shown here is derived from an EMBL/GenBank/DDBJ whole genome shotgun (WGS) entry which is preliminary data.</text>
</comment>
<dbReference type="PROSITE" id="PS50948">
    <property type="entry name" value="PAN"/>
    <property type="match status" value="1"/>
</dbReference>
<proteinExistence type="predicted"/>
<sequence length="224" mass="26082">MGILEKFGVYIVLHSYILYLRYRCLSGNIKTIDMTVNYNLIGQLSLYLNLGQFDQTKSLIRCTNRCLLRTDCRSLFYQNQTKQCILHSLNIFELSVQGIEVDLVTSAGWEYYEREEDDISSLVKCISNPGFLYSPNGDMCYFIGSPEIVDFNYIKKLCVDMGSDLIRIDSATKQISVQQILEQSDCIEKYSLIMRDIRDMERKLTEEKKTVIKAKTRIPERREI</sequence>
<dbReference type="Proteomes" id="UP000596742">
    <property type="component" value="Unassembled WGS sequence"/>
</dbReference>
<dbReference type="SUPFAM" id="SSF57414">
    <property type="entry name" value="Hairpin loop containing domain-like"/>
    <property type="match status" value="1"/>
</dbReference>
<feature type="domain" description="Apple" evidence="1">
    <location>
        <begin position="24"/>
        <end position="116"/>
    </location>
</feature>
<organism evidence="2 3">
    <name type="scientific">Mytilus galloprovincialis</name>
    <name type="common">Mediterranean mussel</name>
    <dbReference type="NCBI Taxonomy" id="29158"/>
    <lineage>
        <taxon>Eukaryota</taxon>
        <taxon>Metazoa</taxon>
        <taxon>Spiralia</taxon>
        <taxon>Lophotrochozoa</taxon>
        <taxon>Mollusca</taxon>
        <taxon>Bivalvia</taxon>
        <taxon>Autobranchia</taxon>
        <taxon>Pteriomorphia</taxon>
        <taxon>Mytilida</taxon>
        <taxon>Mytiloidea</taxon>
        <taxon>Mytilidae</taxon>
        <taxon>Mytilinae</taxon>
        <taxon>Mytilus</taxon>
    </lineage>
</organism>
<evidence type="ECO:0000313" key="3">
    <source>
        <dbReference type="Proteomes" id="UP000596742"/>
    </source>
</evidence>
<reference evidence="2" key="1">
    <citation type="submission" date="2018-11" db="EMBL/GenBank/DDBJ databases">
        <authorList>
            <person name="Alioto T."/>
            <person name="Alioto T."/>
        </authorList>
    </citation>
    <scope>NUCLEOTIDE SEQUENCE</scope>
</reference>
<keyword evidence="3" id="KW-1185">Reference proteome</keyword>
<evidence type="ECO:0000259" key="1">
    <source>
        <dbReference type="PROSITE" id="PS50948"/>
    </source>
</evidence>